<organism evidence="1 2">
    <name type="scientific">Colocasia esculenta</name>
    <name type="common">Wild taro</name>
    <name type="synonym">Arum esculentum</name>
    <dbReference type="NCBI Taxonomy" id="4460"/>
    <lineage>
        <taxon>Eukaryota</taxon>
        <taxon>Viridiplantae</taxon>
        <taxon>Streptophyta</taxon>
        <taxon>Embryophyta</taxon>
        <taxon>Tracheophyta</taxon>
        <taxon>Spermatophyta</taxon>
        <taxon>Magnoliopsida</taxon>
        <taxon>Liliopsida</taxon>
        <taxon>Araceae</taxon>
        <taxon>Aroideae</taxon>
        <taxon>Colocasieae</taxon>
        <taxon>Colocasia</taxon>
    </lineage>
</organism>
<dbReference type="EMBL" id="NMUH01007136">
    <property type="protein sequence ID" value="MQM16716.1"/>
    <property type="molecule type" value="Genomic_DNA"/>
</dbReference>
<keyword evidence="2" id="KW-1185">Reference proteome</keyword>
<reference evidence="1" key="1">
    <citation type="submission" date="2017-07" db="EMBL/GenBank/DDBJ databases">
        <title>Taro Niue Genome Assembly and Annotation.</title>
        <authorList>
            <person name="Atibalentja N."/>
            <person name="Keating K."/>
            <person name="Fields C.J."/>
        </authorList>
    </citation>
    <scope>NUCLEOTIDE SEQUENCE</scope>
    <source>
        <strain evidence="1">Niue_2</strain>
        <tissue evidence="1">Leaf</tissue>
    </source>
</reference>
<proteinExistence type="predicted"/>
<evidence type="ECO:0000313" key="2">
    <source>
        <dbReference type="Proteomes" id="UP000652761"/>
    </source>
</evidence>
<dbReference type="AlphaFoldDB" id="A0A843XBL5"/>
<comment type="caution">
    <text evidence="1">The sequence shown here is derived from an EMBL/GenBank/DDBJ whole genome shotgun (WGS) entry which is preliminary data.</text>
</comment>
<dbReference type="Proteomes" id="UP000652761">
    <property type="component" value="Unassembled WGS sequence"/>
</dbReference>
<evidence type="ECO:0000313" key="1">
    <source>
        <dbReference type="EMBL" id="MQM16716.1"/>
    </source>
</evidence>
<gene>
    <name evidence="1" type="ORF">Taro_049676</name>
</gene>
<sequence>MRPAFLPSKSLNGQILPPSSSVQNSKLFCLKMDMSAQQRLVAAMEILHPDLEQYAQAQRETHVQIKEEVLNLTAGAFFAGNPSAALDVMTQVMCRLDNLKLGQDMLLHQFEEYWEAMTDAARELYHGADEVQQPQPAEVVIDLTRN</sequence>
<name>A0A843XBL5_COLES</name>
<accession>A0A843XBL5</accession>
<protein>
    <submittedName>
        <fullName evidence="1">Uncharacterized protein</fullName>
    </submittedName>
</protein>